<keyword evidence="2" id="KW-0808">Transferase</keyword>
<gene>
    <name evidence="2" type="ORF">Tci_003374</name>
</gene>
<feature type="compositionally biased region" description="Polar residues" evidence="1">
    <location>
        <begin position="34"/>
        <end position="47"/>
    </location>
</feature>
<accession>A0A6L2J3K2</accession>
<evidence type="ECO:0000313" key="2">
    <source>
        <dbReference type="EMBL" id="GEU31396.1"/>
    </source>
</evidence>
<proteinExistence type="predicted"/>
<feature type="region of interest" description="Disordered" evidence="1">
    <location>
        <begin position="34"/>
        <end position="81"/>
    </location>
</feature>
<organism evidence="2">
    <name type="scientific">Tanacetum cinerariifolium</name>
    <name type="common">Dalmatian daisy</name>
    <name type="synonym">Chrysanthemum cinerariifolium</name>
    <dbReference type="NCBI Taxonomy" id="118510"/>
    <lineage>
        <taxon>Eukaryota</taxon>
        <taxon>Viridiplantae</taxon>
        <taxon>Streptophyta</taxon>
        <taxon>Embryophyta</taxon>
        <taxon>Tracheophyta</taxon>
        <taxon>Spermatophyta</taxon>
        <taxon>Magnoliopsida</taxon>
        <taxon>eudicotyledons</taxon>
        <taxon>Gunneridae</taxon>
        <taxon>Pentapetalae</taxon>
        <taxon>asterids</taxon>
        <taxon>campanulids</taxon>
        <taxon>Asterales</taxon>
        <taxon>Asteraceae</taxon>
        <taxon>Asteroideae</taxon>
        <taxon>Anthemideae</taxon>
        <taxon>Anthemidinae</taxon>
        <taxon>Tanacetum</taxon>
    </lineage>
</organism>
<evidence type="ECO:0000256" key="1">
    <source>
        <dbReference type="SAM" id="MobiDB-lite"/>
    </source>
</evidence>
<keyword evidence="2" id="KW-0695">RNA-directed DNA polymerase</keyword>
<feature type="compositionally biased region" description="Basic and acidic residues" evidence="1">
    <location>
        <begin position="67"/>
        <end position="81"/>
    </location>
</feature>
<dbReference type="AlphaFoldDB" id="A0A6L2J3K2"/>
<name>A0A6L2J3K2_TANCI</name>
<sequence length="204" mass="22652">MPPKRTSTSRAPAMTQAAIRQLVADSIITAQEAQTANMENADNTNRNPEPIEAPVVTDINKRTKSKLKPDKTEHEMESVEKSKVNPVKVKVKDEAKAEELRPLVDPTILNDFEMAIDGNGDPLVPGLRTMEELCQPTLNGGTFMKRRPEECYDLIENMTAYHNDWDTSVQQSKSSSSITSSSDLEIVALKAEMAEINQNLKIVL</sequence>
<dbReference type="EMBL" id="BKCJ010000246">
    <property type="protein sequence ID" value="GEU31396.1"/>
    <property type="molecule type" value="Genomic_DNA"/>
</dbReference>
<reference evidence="2" key="1">
    <citation type="journal article" date="2019" name="Sci. Rep.">
        <title>Draft genome of Tanacetum cinerariifolium, the natural source of mosquito coil.</title>
        <authorList>
            <person name="Yamashiro T."/>
            <person name="Shiraishi A."/>
            <person name="Satake H."/>
            <person name="Nakayama K."/>
        </authorList>
    </citation>
    <scope>NUCLEOTIDE SEQUENCE</scope>
</reference>
<comment type="caution">
    <text evidence="2">The sequence shown here is derived from an EMBL/GenBank/DDBJ whole genome shotgun (WGS) entry which is preliminary data.</text>
</comment>
<dbReference type="GO" id="GO:0003964">
    <property type="term" value="F:RNA-directed DNA polymerase activity"/>
    <property type="evidence" value="ECO:0007669"/>
    <property type="project" value="UniProtKB-KW"/>
</dbReference>
<keyword evidence="2" id="KW-0548">Nucleotidyltransferase</keyword>
<protein>
    <submittedName>
        <fullName evidence="2">Reverse transcriptase domain-containing protein</fullName>
    </submittedName>
</protein>